<organism evidence="2 3">
    <name type="scientific">Callosobruchus maculatus</name>
    <name type="common">Southern cowpea weevil</name>
    <name type="synonym">Pulse bruchid</name>
    <dbReference type="NCBI Taxonomy" id="64391"/>
    <lineage>
        <taxon>Eukaryota</taxon>
        <taxon>Metazoa</taxon>
        <taxon>Ecdysozoa</taxon>
        <taxon>Arthropoda</taxon>
        <taxon>Hexapoda</taxon>
        <taxon>Insecta</taxon>
        <taxon>Pterygota</taxon>
        <taxon>Neoptera</taxon>
        <taxon>Endopterygota</taxon>
        <taxon>Coleoptera</taxon>
        <taxon>Polyphaga</taxon>
        <taxon>Cucujiformia</taxon>
        <taxon>Chrysomeloidea</taxon>
        <taxon>Chrysomelidae</taxon>
        <taxon>Bruchinae</taxon>
        <taxon>Bruchini</taxon>
        <taxon>Callosobruchus</taxon>
    </lineage>
</organism>
<name>A0A653C5T6_CALMS</name>
<dbReference type="AlphaFoldDB" id="A0A653C5T6"/>
<protein>
    <submittedName>
        <fullName evidence="2">Uncharacterized protein</fullName>
    </submittedName>
</protein>
<reference evidence="2 3" key="1">
    <citation type="submission" date="2019-01" db="EMBL/GenBank/DDBJ databases">
        <authorList>
            <person name="Sayadi A."/>
        </authorList>
    </citation>
    <scope>NUCLEOTIDE SEQUENCE [LARGE SCALE GENOMIC DNA]</scope>
</reference>
<sequence>MKILLLIFLAGFAACQVEHATDIEIHQVEVTEIPWNSINKFVESLPPFNTEQPSDADGTTTEYPTTTISAKLTEADDLEERGEYYIYHPQGLLQRIMYTTRDDVEKMEYTAQLKYHDVEPIRGPIYTYDPETFALSRLRK</sequence>
<feature type="signal peptide" evidence="1">
    <location>
        <begin position="1"/>
        <end position="15"/>
    </location>
</feature>
<dbReference type="PROSITE" id="PS51257">
    <property type="entry name" value="PROKAR_LIPOPROTEIN"/>
    <property type="match status" value="1"/>
</dbReference>
<keyword evidence="3" id="KW-1185">Reference proteome</keyword>
<evidence type="ECO:0000256" key="1">
    <source>
        <dbReference type="SAM" id="SignalP"/>
    </source>
</evidence>
<evidence type="ECO:0000313" key="2">
    <source>
        <dbReference type="EMBL" id="VEN43272.1"/>
    </source>
</evidence>
<gene>
    <name evidence="2" type="ORF">CALMAC_LOCUS6462</name>
</gene>
<proteinExistence type="predicted"/>
<dbReference type="OrthoDB" id="8197587at2759"/>
<dbReference type="EMBL" id="CAACVG010007022">
    <property type="protein sequence ID" value="VEN43272.1"/>
    <property type="molecule type" value="Genomic_DNA"/>
</dbReference>
<accession>A0A653C5T6</accession>
<dbReference type="Proteomes" id="UP000410492">
    <property type="component" value="Unassembled WGS sequence"/>
</dbReference>
<keyword evidence="1" id="KW-0732">Signal</keyword>
<evidence type="ECO:0000313" key="3">
    <source>
        <dbReference type="Proteomes" id="UP000410492"/>
    </source>
</evidence>
<feature type="chain" id="PRO_5024979371" evidence="1">
    <location>
        <begin position="16"/>
        <end position="140"/>
    </location>
</feature>